<dbReference type="EMBL" id="MN740748">
    <property type="protein sequence ID" value="QHU09966.1"/>
    <property type="molecule type" value="Genomic_DNA"/>
</dbReference>
<sequence length="155" mass="18219">MSITSEPSYVVRRENAILPPERWCRNGNACLWGNCKFRHERCKHYDAWIKSGKSGRPLCRSFLTDPSSNKSPENGGCRYDHRDRNTLLEFVKYLPCSTDEVLWESFVDKGIREAANDVFIVSDMKDHDIELLLRSLENEDIEWEWCGKDYIHILF</sequence>
<name>A0A6C0JYR1_9ZZZZ</name>
<protein>
    <submittedName>
        <fullName evidence="1">Uncharacterized protein</fullName>
    </submittedName>
</protein>
<organism evidence="1">
    <name type="scientific">viral metagenome</name>
    <dbReference type="NCBI Taxonomy" id="1070528"/>
    <lineage>
        <taxon>unclassified sequences</taxon>
        <taxon>metagenomes</taxon>
        <taxon>organismal metagenomes</taxon>
    </lineage>
</organism>
<reference evidence="1" key="1">
    <citation type="journal article" date="2020" name="Nature">
        <title>Giant virus diversity and host interactions through global metagenomics.</title>
        <authorList>
            <person name="Schulz F."/>
            <person name="Roux S."/>
            <person name="Paez-Espino D."/>
            <person name="Jungbluth S."/>
            <person name="Walsh D.A."/>
            <person name="Denef V.J."/>
            <person name="McMahon K.D."/>
            <person name="Konstantinidis K.T."/>
            <person name="Eloe-Fadrosh E.A."/>
            <person name="Kyrpides N.C."/>
            <person name="Woyke T."/>
        </authorList>
    </citation>
    <scope>NUCLEOTIDE SEQUENCE</scope>
    <source>
        <strain evidence="1">GVMAG-S-1101164-164</strain>
    </source>
</reference>
<proteinExistence type="predicted"/>
<accession>A0A6C0JYR1</accession>
<dbReference type="AlphaFoldDB" id="A0A6C0JYR1"/>
<evidence type="ECO:0000313" key="1">
    <source>
        <dbReference type="EMBL" id="QHU09966.1"/>
    </source>
</evidence>